<evidence type="ECO:0000313" key="1">
    <source>
        <dbReference type="EMBL" id="KAJ7973704.1"/>
    </source>
</evidence>
<dbReference type="Proteomes" id="UP001163823">
    <property type="component" value="Chromosome 3"/>
</dbReference>
<name>A0AAD7VFH5_QUISA</name>
<dbReference type="EMBL" id="JARAOO010000003">
    <property type="protein sequence ID" value="KAJ7973704.1"/>
    <property type="molecule type" value="Genomic_DNA"/>
</dbReference>
<keyword evidence="2" id="KW-1185">Reference proteome</keyword>
<evidence type="ECO:0000313" key="2">
    <source>
        <dbReference type="Proteomes" id="UP001163823"/>
    </source>
</evidence>
<sequence length="67" mass="7662">MSTVEWRFSPIPSSSLSRFSCYLVVKFSPITNSSLSVLGFEIFKAKEAPADNIKGSNIWKIKRWYKS</sequence>
<organism evidence="1 2">
    <name type="scientific">Quillaja saponaria</name>
    <name type="common">Soap bark tree</name>
    <dbReference type="NCBI Taxonomy" id="32244"/>
    <lineage>
        <taxon>Eukaryota</taxon>
        <taxon>Viridiplantae</taxon>
        <taxon>Streptophyta</taxon>
        <taxon>Embryophyta</taxon>
        <taxon>Tracheophyta</taxon>
        <taxon>Spermatophyta</taxon>
        <taxon>Magnoliopsida</taxon>
        <taxon>eudicotyledons</taxon>
        <taxon>Gunneridae</taxon>
        <taxon>Pentapetalae</taxon>
        <taxon>rosids</taxon>
        <taxon>fabids</taxon>
        <taxon>Fabales</taxon>
        <taxon>Quillajaceae</taxon>
        <taxon>Quillaja</taxon>
    </lineage>
</organism>
<dbReference type="KEGG" id="qsa:O6P43_003895"/>
<reference evidence="1" key="1">
    <citation type="journal article" date="2023" name="Science">
        <title>Elucidation of the pathway for biosynthesis of saponin adjuvants from the soapbark tree.</title>
        <authorList>
            <person name="Reed J."/>
            <person name="Orme A."/>
            <person name="El-Demerdash A."/>
            <person name="Owen C."/>
            <person name="Martin L.B.B."/>
            <person name="Misra R.C."/>
            <person name="Kikuchi S."/>
            <person name="Rejzek M."/>
            <person name="Martin A.C."/>
            <person name="Harkess A."/>
            <person name="Leebens-Mack J."/>
            <person name="Louveau T."/>
            <person name="Stephenson M.J."/>
            <person name="Osbourn A."/>
        </authorList>
    </citation>
    <scope>NUCLEOTIDE SEQUENCE</scope>
    <source>
        <strain evidence="1">S10</strain>
    </source>
</reference>
<protein>
    <submittedName>
        <fullName evidence="1">Uncharacterized protein</fullName>
    </submittedName>
</protein>
<gene>
    <name evidence="1" type="ORF">O6P43_003895</name>
</gene>
<proteinExistence type="predicted"/>
<dbReference type="AlphaFoldDB" id="A0AAD7VFH5"/>
<comment type="caution">
    <text evidence="1">The sequence shown here is derived from an EMBL/GenBank/DDBJ whole genome shotgun (WGS) entry which is preliminary data.</text>
</comment>
<accession>A0AAD7VFH5</accession>